<keyword evidence="3" id="KW-1185">Reference proteome</keyword>
<dbReference type="EMBL" id="PQXK01000158">
    <property type="protein sequence ID" value="TGO35442.1"/>
    <property type="molecule type" value="Genomic_DNA"/>
</dbReference>
<feature type="region of interest" description="Disordered" evidence="1">
    <location>
        <begin position="137"/>
        <end position="157"/>
    </location>
</feature>
<comment type="caution">
    <text evidence="2">The sequence shown here is derived from an EMBL/GenBank/DDBJ whole genome shotgun (WGS) entry which is preliminary data.</text>
</comment>
<feature type="compositionally biased region" description="Polar residues" evidence="1">
    <location>
        <begin position="53"/>
        <end position="67"/>
    </location>
</feature>
<organism evidence="2 3">
    <name type="scientific">Botrytis hyacinthi</name>
    <dbReference type="NCBI Taxonomy" id="278943"/>
    <lineage>
        <taxon>Eukaryota</taxon>
        <taxon>Fungi</taxon>
        <taxon>Dikarya</taxon>
        <taxon>Ascomycota</taxon>
        <taxon>Pezizomycotina</taxon>
        <taxon>Leotiomycetes</taxon>
        <taxon>Helotiales</taxon>
        <taxon>Sclerotiniaceae</taxon>
        <taxon>Botrytis</taxon>
    </lineage>
</organism>
<feature type="region of interest" description="Disordered" evidence="1">
    <location>
        <begin position="1"/>
        <end position="110"/>
    </location>
</feature>
<protein>
    <submittedName>
        <fullName evidence="2">Uncharacterized protein</fullName>
    </submittedName>
</protein>
<dbReference type="AlphaFoldDB" id="A0A4Z1GIW7"/>
<evidence type="ECO:0000313" key="2">
    <source>
        <dbReference type="EMBL" id="TGO35442.1"/>
    </source>
</evidence>
<accession>A0A4Z1GIW7</accession>
<evidence type="ECO:0000313" key="3">
    <source>
        <dbReference type="Proteomes" id="UP000297814"/>
    </source>
</evidence>
<sequence length="157" mass="16736">MPRTTRASGTEGGPNSAENPLESLIDLQQMGMESIPLRKRRGGPARAKPAMDQNGNQVHDSTMARSIRSSEQRSTDTTEAADVPQAIGDRNSSVSSDVQGKEVAQTSKRVEIPDAPGIKIPTASLTNKINYMGTSSIEEGDLYGTDSDILPENPPSI</sequence>
<dbReference type="Proteomes" id="UP000297814">
    <property type="component" value="Unassembled WGS sequence"/>
</dbReference>
<evidence type="ECO:0000256" key="1">
    <source>
        <dbReference type="SAM" id="MobiDB-lite"/>
    </source>
</evidence>
<name>A0A4Z1GIW7_9HELO</name>
<gene>
    <name evidence="2" type="ORF">BHYA_0158g00240</name>
</gene>
<reference evidence="2 3" key="1">
    <citation type="submission" date="2017-12" db="EMBL/GenBank/DDBJ databases">
        <title>Comparative genomics of Botrytis spp.</title>
        <authorList>
            <person name="Valero-Jimenez C.A."/>
            <person name="Tapia P."/>
            <person name="Veloso J."/>
            <person name="Silva-Moreno E."/>
            <person name="Staats M."/>
            <person name="Valdes J.H."/>
            <person name="Van Kan J.A.L."/>
        </authorList>
    </citation>
    <scope>NUCLEOTIDE SEQUENCE [LARGE SCALE GENOMIC DNA]</scope>
    <source>
        <strain evidence="2 3">Bh0001</strain>
    </source>
</reference>
<proteinExistence type="predicted"/>